<comment type="caution">
    <text evidence="2">The sequence shown here is derived from an EMBL/GenBank/DDBJ whole genome shotgun (WGS) entry which is preliminary data.</text>
</comment>
<gene>
    <name evidence="2" type="ORF">GCM10022231_18100</name>
</gene>
<dbReference type="Pfam" id="PF09656">
    <property type="entry name" value="PGPGW"/>
    <property type="match status" value="1"/>
</dbReference>
<keyword evidence="1" id="KW-0812">Transmembrane</keyword>
<protein>
    <recommendedName>
        <fullName evidence="4">TIGR02611 family protein</fullName>
    </recommendedName>
</protein>
<keyword evidence="3" id="KW-1185">Reference proteome</keyword>
<dbReference type="InterPro" id="IPR013434">
    <property type="entry name" value="CHP02611"/>
</dbReference>
<keyword evidence="1" id="KW-0472">Membrane</keyword>
<proteinExistence type="predicted"/>
<dbReference type="RefSeq" id="WP_344782867.1">
    <property type="nucleotide sequence ID" value="NZ_BAAAZW010000005.1"/>
</dbReference>
<evidence type="ECO:0008006" key="4">
    <source>
        <dbReference type="Google" id="ProtNLM"/>
    </source>
</evidence>
<dbReference type="Proteomes" id="UP001418444">
    <property type="component" value="Unassembled WGS sequence"/>
</dbReference>
<organism evidence="2 3">
    <name type="scientific">Gordonia caeni</name>
    <dbReference type="NCBI Taxonomy" id="1007097"/>
    <lineage>
        <taxon>Bacteria</taxon>
        <taxon>Bacillati</taxon>
        <taxon>Actinomycetota</taxon>
        <taxon>Actinomycetes</taxon>
        <taxon>Mycobacteriales</taxon>
        <taxon>Gordoniaceae</taxon>
        <taxon>Gordonia</taxon>
    </lineage>
</organism>
<dbReference type="EMBL" id="BAAAZW010000005">
    <property type="protein sequence ID" value="GAA3958885.1"/>
    <property type="molecule type" value="Genomic_DNA"/>
</dbReference>
<feature type="transmembrane region" description="Helical" evidence="1">
    <location>
        <begin position="51"/>
        <end position="71"/>
    </location>
</feature>
<sequence>MRLRLKIWHRRQRFVIRRNPVLNQIYRFAVGVVGTLMMLAGLAMIPLPIPGPGWVTLFLGLAVLSTEFTWAHRVTSFLRAQLHRASVIGSRIADRTRGAVLDQLAYHRQTMLAHARTAYTRFTPQPAY</sequence>
<accession>A0ABP7P413</accession>
<keyword evidence="1" id="KW-1133">Transmembrane helix</keyword>
<evidence type="ECO:0000256" key="1">
    <source>
        <dbReference type="SAM" id="Phobius"/>
    </source>
</evidence>
<dbReference type="NCBIfam" id="TIGR02611">
    <property type="entry name" value="TIGR02611 family protein"/>
    <property type="match status" value="1"/>
</dbReference>
<name>A0ABP7P413_9ACTN</name>
<evidence type="ECO:0000313" key="3">
    <source>
        <dbReference type="Proteomes" id="UP001418444"/>
    </source>
</evidence>
<dbReference type="InterPro" id="IPR019099">
    <property type="entry name" value="Uncharacterised_PGPGW_TM"/>
</dbReference>
<evidence type="ECO:0000313" key="2">
    <source>
        <dbReference type="EMBL" id="GAA3958885.1"/>
    </source>
</evidence>
<feature type="transmembrane region" description="Helical" evidence="1">
    <location>
        <begin position="21"/>
        <end position="45"/>
    </location>
</feature>
<reference evidence="3" key="1">
    <citation type="journal article" date="2019" name="Int. J. Syst. Evol. Microbiol.">
        <title>The Global Catalogue of Microorganisms (GCM) 10K type strain sequencing project: providing services to taxonomists for standard genome sequencing and annotation.</title>
        <authorList>
            <consortium name="The Broad Institute Genomics Platform"/>
            <consortium name="The Broad Institute Genome Sequencing Center for Infectious Disease"/>
            <person name="Wu L."/>
            <person name="Ma J."/>
        </authorList>
    </citation>
    <scope>NUCLEOTIDE SEQUENCE [LARGE SCALE GENOMIC DNA]</scope>
    <source>
        <strain evidence="3">JCM 16923</strain>
    </source>
</reference>